<evidence type="ECO:0000313" key="3">
    <source>
        <dbReference type="EMBL" id="MVQ32289.1"/>
    </source>
</evidence>
<comment type="caution">
    <text evidence="3">The sequence shown here is derived from an EMBL/GenBank/DDBJ whole genome shotgun (WGS) entry which is preliminary data.</text>
</comment>
<dbReference type="InterPro" id="IPR005064">
    <property type="entry name" value="BUG"/>
</dbReference>
<dbReference type="Pfam" id="PF03401">
    <property type="entry name" value="TctC"/>
    <property type="match status" value="1"/>
</dbReference>
<proteinExistence type="inferred from homology"/>
<comment type="similarity">
    <text evidence="1">Belongs to the UPF0065 (bug) family.</text>
</comment>
<keyword evidence="2" id="KW-0732">Signal</keyword>
<dbReference type="PIRSF" id="PIRSF017082">
    <property type="entry name" value="YflP"/>
    <property type="match status" value="1"/>
</dbReference>
<gene>
    <name evidence="3" type="ORF">GON04_22730</name>
</gene>
<organism evidence="3 4">
    <name type="scientific">Ramlibacter pinisoli</name>
    <dbReference type="NCBI Taxonomy" id="2682844"/>
    <lineage>
        <taxon>Bacteria</taxon>
        <taxon>Pseudomonadati</taxon>
        <taxon>Pseudomonadota</taxon>
        <taxon>Betaproteobacteria</taxon>
        <taxon>Burkholderiales</taxon>
        <taxon>Comamonadaceae</taxon>
        <taxon>Ramlibacter</taxon>
    </lineage>
</organism>
<dbReference type="CDD" id="cd07012">
    <property type="entry name" value="PBP2_Bug_TTT"/>
    <property type="match status" value="1"/>
</dbReference>
<dbReference type="AlphaFoldDB" id="A0A6N8IZ23"/>
<feature type="chain" id="PRO_5026891123" description="Tripartite tricarboxylate transporter substrate binding protein" evidence="2">
    <location>
        <begin position="46"/>
        <end position="350"/>
    </location>
</feature>
<accession>A0A6N8IZ23</accession>
<dbReference type="InterPro" id="IPR042100">
    <property type="entry name" value="Bug_dom1"/>
</dbReference>
<dbReference type="EMBL" id="WSEL01000009">
    <property type="protein sequence ID" value="MVQ32289.1"/>
    <property type="molecule type" value="Genomic_DNA"/>
</dbReference>
<protein>
    <recommendedName>
        <fullName evidence="5">Tripartite tricarboxylate transporter substrate binding protein</fullName>
    </recommendedName>
</protein>
<reference evidence="3 4" key="1">
    <citation type="submission" date="2019-12" db="EMBL/GenBank/DDBJ databases">
        <authorList>
            <person name="Huq M.A."/>
        </authorList>
    </citation>
    <scope>NUCLEOTIDE SEQUENCE [LARGE SCALE GENOMIC DNA]</scope>
    <source>
        <strain evidence="3 4">MAH-25</strain>
    </source>
</reference>
<dbReference type="PANTHER" id="PTHR42928:SF5">
    <property type="entry name" value="BLR1237 PROTEIN"/>
    <property type="match status" value="1"/>
</dbReference>
<dbReference type="Gene3D" id="3.40.190.10">
    <property type="entry name" value="Periplasmic binding protein-like II"/>
    <property type="match status" value="1"/>
</dbReference>
<evidence type="ECO:0000313" key="4">
    <source>
        <dbReference type="Proteomes" id="UP000469385"/>
    </source>
</evidence>
<keyword evidence="4" id="KW-1185">Reference proteome</keyword>
<evidence type="ECO:0008006" key="5">
    <source>
        <dbReference type="Google" id="ProtNLM"/>
    </source>
</evidence>
<name>A0A6N8IZ23_9BURK</name>
<evidence type="ECO:0000256" key="1">
    <source>
        <dbReference type="ARBA" id="ARBA00006987"/>
    </source>
</evidence>
<evidence type="ECO:0000256" key="2">
    <source>
        <dbReference type="SAM" id="SignalP"/>
    </source>
</evidence>
<dbReference type="Proteomes" id="UP000469385">
    <property type="component" value="Unassembled WGS sequence"/>
</dbReference>
<feature type="signal peptide" evidence="2">
    <location>
        <begin position="1"/>
        <end position="45"/>
    </location>
</feature>
<dbReference type="Gene3D" id="3.40.190.150">
    <property type="entry name" value="Bordetella uptake gene, domain 1"/>
    <property type="match status" value="1"/>
</dbReference>
<sequence length="350" mass="37358">MCTPNWPTDMDAKESAVPAKTAPLLQRRQALGALAALACMPRAFAASSTEAWPSRPVKVIVPATAGGVSDSLARLLCEQMTQNLKQPFVVENIVGATGTIGSRQVAVAPPDGHTMLLITSAVLTEVPHVLKTAFDPVKDLLQVGDLVRAPQVMYAHPSLPAGSIKEVVALAKARPGKLSIVSPGTGNRPHFIIVSFNRWAGIDLQRVPYNASVPAINDVLAGHVPLGIDSLPNVMRHVQAGKLKLIAVAATSRDAAVADVPTMEESGFKFPENGGSQAVYIPAATPMPLAERIHDEIARAFDTPKMRERIANTGYTFSRPTSVQEMQATFRREFDRNGDLVKDLAIKAAS</sequence>
<dbReference type="PANTHER" id="PTHR42928">
    <property type="entry name" value="TRICARBOXYLATE-BINDING PROTEIN"/>
    <property type="match status" value="1"/>
</dbReference>